<dbReference type="GO" id="GO:0020037">
    <property type="term" value="F:heme binding"/>
    <property type="evidence" value="ECO:0007669"/>
    <property type="project" value="InterPro"/>
</dbReference>
<evidence type="ECO:0000313" key="12">
    <source>
        <dbReference type="Proteomes" id="UP000077271"/>
    </source>
</evidence>
<dbReference type="AlphaFoldDB" id="A0A177KNA5"/>
<keyword evidence="9" id="KW-0732">Signal</keyword>
<evidence type="ECO:0000256" key="4">
    <source>
        <dbReference type="ARBA" id="ARBA00022982"/>
    </source>
</evidence>
<dbReference type="RefSeq" id="WP_026221750.1">
    <property type="nucleotide sequence ID" value="NZ_LQWZ01000033.1"/>
</dbReference>
<dbReference type="Gene3D" id="1.10.760.10">
    <property type="entry name" value="Cytochrome c-like domain"/>
    <property type="match status" value="1"/>
</dbReference>
<dbReference type="PANTHER" id="PTHR37823">
    <property type="entry name" value="CYTOCHROME C-553-LIKE"/>
    <property type="match status" value="1"/>
</dbReference>
<feature type="chain" id="PRO_5038358095" evidence="9">
    <location>
        <begin position="18"/>
        <end position="130"/>
    </location>
</feature>
<feature type="compositionally biased region" description="Acidic residues" evidence="8">
    <location>
        <begin position="31"/>
        <end position="45"/>
    </location>
</feature>
<dbReference type="GO" id="GO:0005506">
    <property type="term" value="F:iron ion binding"/>
    <property type="evidence" value="ECO:0007669"/>
    <property type="project" value="InterPro"/>
</dbReference>
<evidence type="ECO:0000259" key="10">
    <source>
        <dbReference type="PROSITE" id="PS51007"/>
    </source>
</evidence>
<dbReference type="InterPro" id="IPR009056">
    <property type="entry name" value="Cyt_c-like_dom"/>
</dbReference>
<dbReference type="NCBIfam" id="NF045774">
    <property type="entry name" value="cytochro_C551"/>
    <property type="match status" value="1"/>
</dbReference>
<evidence type="ECO:0000256" key="2">
    <source>
        <dbReference type="ARBA" id="ARBA00022617"/>
    </source>
</evidence>
<dbReference type="InterPro" id="IPR054782">
    <property type="entry name" value="Cytochro_C551"/>
</dbReference>
<dbReference type="OrthoDB" id="7933886at2"/>
<dbReference type="GO" id="GO:0016020">
    <property type="term" value="C:membrane"/>
    <property type="evidence" value="ECO:0007669"/>
    <property type="project" value="InterPro"/>
</dbReference>
<comment type="caution">
    <text evidence="11">The sequence shown here is derived from an EMBL/GenBank/DDBJ whole genome shotgun (WGS) entry which is preliminary data.</text>
</comment>
<dbReference type="PROSITE" id="PS51007">
    <property type="entry name" value="CYTC"/>
    <property type="match status" value="1"/>
</dbReference>
<keyword evidence="1" id="KW-0813">Transport</keyword>
<feature type="binding site" description="covalent" evidence="6">
    <location>
        <position position="73"/>
    </location>
    <ligand>
        <name>heme c</name>
        <dbReference type="ChEBI" id="CHEBI:61717"/>
    </ligand>
</feature>
<dbReference type="EMBL" id="LQWZ01000033">
    <property type="protein sequence ID" value="OAH54849.1"/>
    <property type="molecule type" value="Genomic_DNA"/>
</dbReference>
<keyword evidence="2 6" id="KW-0349">Heme</keyword>
<dbReference type="Pfam" id="PF13442">
    <property type="entry name" value="Cytochrome_CBB3"/>
    <property type="match status" value="1"/>
</dbReference>
<dbReference type="InterPro" id="IPR012218">
    <property type="entry name" value="Cyt_c_BACSU-c550-type"/>
</dbReference>
<sequence length="130" mass="13408">MKKSLLALILGSSVALAACGGGNDAAKDTEEAVDEVEQNTEEAVDEATPKEDAGDATTAAAGEEVYKQSCISCHGENLEGGFGPALDKVGAKYSKDEILDIIHNGKGQMPANVVEGENAEAVASWLAEKK</sequence>
<feature type="signal peptide" evidence="9">
    <location>
        <begin position="1"/>
        <end position="17"/>
    </location>
</feature>
<evidence type="ECO:0000256" key="8">
    <source>
        <dbReference type="SAM" id="MobiDB-lite"/>
    </source>
</evidence>
<organism evidence="11 12">
    <name type="scientific">Domibacillus aminovorans</name>
    <dbReference type="NCBI Taxonomy" id="29332"/>
    <lineage>
        <taxon>Bacteria</taxon>
        <taxon>Bacillati</taxon>
        <taxon>Bacillota</taxon>
        <taxon>Bacilli</taxon>
        <taxon>Bacillales</taxon>
        <taxon>Bacillaceae</taxon>
        <taxon>Domibacillus</taxon>
    </lineage>
</organism>
<dbReference type="InterPro" id="IPR036909">
    <property type="entry name" value="Cyt_c-like_dom_sf"/>
</dbReference>
<evidence type="ECO:0000256" key="1">
    <source>
        <dbReference type="ARBA" id="ARBA00022448"/>
    </source>
</evidence>
<dbReference type="InterPro" id="IPR051811">
    <property type="entry name" value="Cytochrome_c550/c551-like"/>
</dbReference>
<dbReference type="GO" id="GO:0009055">
    <property type="term" value="F:electron transfer activity"/>
    <property type="evidence" value="ECO:0007669"/>
    <property type="project" value="InterPro"/>
</dbReference>
<evidence type="ECO:0000256" key="5">
    <source>
        <dbReference type="ARBA" id="ARBA00023004"/>
    </source>
</evidence>
<feature type="region of interest" description="Disordered" evidence="8">
    <location>
        <begin position="21"/>
        <end position="59"/>
    </location>
</feature>
<evidence type="ECO:0000256" key="9">
    <source>
        <dbReference type="SAM" id="SignalP"/>
    </source>
</evidence>
<dbReference type="PIRSF" id="PIRSF000025">
    <property type="entry name" value="Cytc_Bsub_c550"/>
    <property type="match status" value="1"/>
</dbReference>
<feature type="domain" description="Cytochrome c" evidence="10">
    <location>
        <begin position="57"/>
        <end position="130"/>
    </location>
</feature>
<protein>
    <submittedName>
        <fullName evidence="11">Cytochrome C551</fullName>
    </submittedName>
</protein>
<keyword evidence="3 7" id="KW-0479">Metal-binding</keyword>
<keyword evidence="5 7" id="KW-0408">Iron</keyword>
<evidence type="ECO:0000313" key="11">
    <source>
        <dbReference type="EMBL" id="OAH54849.1"/>
    </source>
</evidence>
<dbReference type="PANTHER" id="PTHR37823:SF2">
    <property type="entry name" value="CYTOCHROME C-550"/>
    <property type="match status" value="1"/>
</dbReference>
<feature type="binding site" description="axial binding residue" evidence="7">
    <location>
        <position position="109"/>
    </location>
    <ligand>
        <name>heme c</name>
        <dbReference type="ChEBI" id="CHEBI:61717"/>
    </ligand>
    <ligandPart>
        <name>Fe</name>
        <dbReference type="ChEBI" id="CHEBI:18248"/>
    </ligandPart>
</feature>
<evidence type="ECO:0000256" key="7">
    <source>
        <dbReference type="PIRSR" id="PIRSR000025-2"/>
    </source>
</evidence>
<feature type="binding site" description="axial binding residue" evidence="7">
    <location>
        <position position="74"/>
    </location>
    <ligand>
        <name>heme c</name>
        <dbReference type="ChEBI" id="CHEBI:61717"/>
    </ligand>
    <ligandPart>
        <name>Fe</name>
        <dbReference type="ChEBI" id="CHEBI:18248"/>
    </ligandPart>
</feature>
<evidence type="ECO:0000256" key="6">
    <source>
        <dbReference type="PIRSR" id="PIRSR000025-1"/>
    </source>
</evidence>
<proteinExistence type="predicted"/>
<accession>A0A177KNA5</accession>
<gene>
    <name evidence="11" type="ORF">AWH48_08615</name>
</gene>
<dbReference type="Proteomes" id="UP000077271">
    <property type="component" value="Unassembled WGS sequence"/>
</dbReference>
<comment type="PTM">
    <text evidence="6">Binds 1 heme c group covalently per subunit.</text>
</comment>
<keyword evidence="4" id="KW-0249">Electron transport</keyword>
<dbReference type="PROSITE" id="PS51257">
    <property type="entry name" value="PROKAR_LIPOPROTEIN"/>
    <property type="match status" value="1"/>
</dbReference>
<name>A0A177KNA5_9BACI</name>
<evidence type="ECO:0000256" key="3">
    <source>
        <dbReference type="ARBA" id="ARBA00022723"/>
    </source>
</evidence>
<reference evidence="11 12" key="1">
    <citation type="submission" date="2016-01" db="EMBL/GenBank/DDBJ databases">
        <title>Investigation of taxonomic status of Bacillus aminovorans.</title>
        <authorList>
            <person name="Verma A."/>
            <person name="Pal Y."/>
            <person name="Krishnamurthi S."/>
        </authorList>
    </citation>
    <scope>NUCLEOTIDE SEQUENCE [LARGE SCALE GENOMIC DNA]</scope>
    <source>
        <strain evidence="11 12">DSM 4337</strain>
    </source>
</reference>
<dbReference type="SUPFAM" id="SSF46626">
    <property type="entry name" value="Cytochrome c"/>
    <property type="match status" value="1"/>
</dbReference>
<feature type="binding site" description="covalent" evidence="6">
    <location>
        <position position="70"/>
    </location>
    <ligand>
        <name>heme c</name>
        <dbReference type="ChEBI" id="CHEBI:61717"/>
    </ligand>
</feature>